<dbReference type="PROSITE" id="PS01227">
    <property type="entry name" value="UPF0012"/>
    <property type="match status" value="1"/>
</dbReference>
<evidence type="ECO:0000313" key="10">
    <source>
        <dbReference type="EMBL" id="OCC16100.1"/>
    </source>
</evidence>
<evidence type="ECO:0000259" key="9">
    <source>
        <dbReference type="PROSITE" id="PS50263"/>
    </source>
</evidence>
<evidence type="ECO:0000256" key="3">
    <source>
        <dbReference type="ARBA" id="ARBA00022679"/>
    </source>
</evidence>
<dbReference type="InterPro" id="IPR003010">
    <property type="entry name" value="C-N_Hydrolase"/>
</dbReference>
<dbReference type="EC" id="2.7.7.70" evidence="2"/>
<proteinExistence type="inferred from homology"/>
<dbReference type="Gene3D" id="3.60.110.10">
    <property type="entry name" value="Carbon-nitrogen hydrolase"/>
    <property type="match status" value="1"/>
</dbReference>
<dbReference type="GO" id="GO:0005975">
    <property type="term" value="P:carbohydrate metabolic process"/>
    <property type="evidence" value="ECO:0007669"/>
    <property type="project" value="InterPro"/>
</dbReference>
<name>A0A1B9F871_9BACT</name>
<dbReference type="STRING" id="1156395.DBT_0562"/>
<dbReference type="SUPFAM" id="SSF56317">
    <property type="entry name" value="Carbon-nitrogen hydrolase"/>
    <property type="match status" value="1"/>
</dbReference>
<dbReference type="Pfam" id="PF01467">
    <property type="entry name" value="CTP_transf_like"/>
    <property type="match status" value="1"/>
</dbReference>
<evidence type="ECO:0000256" key="5">
    <source>
        <dbReference type="ARBA" id="ARBA00022741"/>
    </source>
</evidence>
<dbReference type="PROSITE" id="PS50263">
    <property type="entry name" value="CN_HYDROLASE"/>
    <property type="match status" value="1"/>
</dbReference>
<comment type="catalytic activity">
    <reaction evidence="8">
        <text>D-glycero-beta-D-manno-heptose 1-phosphate + ATP + H(+) = ADP-D-glycero-beta-D-manno-heptose + diphosphate</text>
        <dbReference type="Rhea" id="RHEA:27465"/>
        <dbReference type="ChEBI" id="CHEBI:15378"/>
        <dbReference type="ChEBI" id="CHEBI:30616"/>
        <dbReference type="ChEBI" id="CHEBI:33019"/>
        <dbReference type="ChEBI" id="CHEBI:59967"/>
        <dbReference type="ChEBI" id="CHEBI:61593"/>
        <dbReference type="EC" id="2.7.7.70"/>
    </reaction>
</comment>
<feature type="domain" description="CN hydrolase" evidence="9">
    <location>
        <begin position="6"/>
        <end position="247"/>
    </location>
</feature>
<evidence type="ECO:0000256" key="8">
    <source>
        <dbReference type="ARBA" id="ARBA00047428"/>
    </source>
</evidence>
<evidence type="ECO:0000256" key="2">
    <source>
        <dbReference type="ARBA" id="ARBA00012519"/>
    </source>
</evidence>
<comment type="caution">
    <text evidence="10">The sequence shown here is derived from an EMBL/GenBank/DDBJ whole genome shotgun (WGS) entry which is preliminary data.</text>
</comment>
<dbReference type="GO" id="GO:0005524">
    <property type="term" value="F:ATP binding"/>
    <property type="evidence" value="ECO:0007669"/>
    <property type="project" value="UniProtKB-KW"/>
</dbReference>
<dbReference type="InterPro" id="IPR004821">
    <property type="entry name" value="Cyt_trans-like"/>
</dbReference>
<dbReference type="Proteomes" id="UP000093080">
    <property type="component" value="Unassembled WGS sequence"/>
</dbReference>
<dbReference type="OrthoDB" id="9795543at2"/>
<keyword evidence="6" id="KW-0067">ATP-binding</keyword>
<dbReference type="PANTHER" id="PTHR23088">
    <property type="entry name" value="NITRILASE-RELATED"/>
    <property type="match status" value="1"/>
</dbReference>
<dbReference type="InterPro" id="IPR011914">
    <property type="entry name" value="RfaE_dom_II"/>
</dbReference>
<organism evidence="10 11">
    <name type="scientific">Dissulfuribacter thermophilus</name>
    <dbReference type="NCBI Taxonomy" id="1156395"/>
    <lineage>
        <taxon>Bacteria</taxon>
        <taxon>Pseudomonadati</taxon>
        <taxon>Thermodesulfobacteriota</taxon>
        <taxon>Dissulfuribacteria</taxon>
        <taxon>Dissulfuribacterales</taxon>
        <taxon>Dissulfuribacteraceae</taxon>
        <taxon>Dissulfuribacter</taxon>
    </lineage>
</organism>
<dbReference type="NCBIfam" id="TIGR00125">
    <property type="entry name" value="cyt_tran_rel"/>
    <property type="match status" value="1"/>
</dbReference>
<dbReference type="InterPro" id="IPR001110">
    <property type="entry name" value="UPF0012_CS"/>
</dbReference>
<protein>
    <recommendedName>
        <fullName evidence="2">D-glycero-beta-D-manno-heptose 1-phosphate adenylyltransferase</fullName>
        <ecNumber evidence="2">2.7.7.70</ecNumber>
    </recommendedName>
</protein>
<comment type="similarity">
    <text evidence="1">Belongs to the carbon-nitrogen hydrolase superfamily. NIT1/NIT2 family.</text>
</comment>
<keyword evidence="5" id="KW-0547">Nucleotide-binding</keyword>
<keyword evidence="11" id="KW-1185">Reference proteome</keyword>
<dbReference type="Pfam" id="PF00795">
    <property type="entry name" value="CN_hydrolase"/>
    <property type="match status" value="1"/>
</dbReference>
<accession>A0A1B9F871</accession>
<dbReference type="Gene3D" id="3.40.50.620">
    <property type="entry name" value="HUPs"/>
    <property type="match status" value="1"/>
</dbReference>
<keyword evidence="4" id="KW-0548">Nucleotidyltransferase</keyword>
<dbReference type="AlphaFoldDB" id="A0A1B9F871"/>
<dbReference type="EMBL" id="MAGO01000002">
    <property type="protein sequence ID" value="OCC16100.1"/>
    <property type="molecule type" value="Genomic_DNA"/>
</dbReference>
<keyword evidence="3" id="KW-0808">Transferase</keyword>
<dbReference type="GO" id="GO:0016773">
    <property type="term" value="F:phosphotransferase activity, alcohol group as acceptor"/>
    <property type="evidence" value="ECO:0007669"/>
    <property type="project" value="InterPro"/>
</dbReference>
<dbReference type="PANTHER" id="PTHR23088:SF27">
    <property type="entry name" value="DEAMINATED GLUTATHIONE AMIDASE"/>
    <property type="match status" value="1"/>
</dbReference>
<evidence type="ECO:0000313" key="11">
    <source>
        <dbReference type="Proteomes" id="UP000093080"/>
    </source>
</evidence>
<evidence type="ECO:0000256" key="6">
    <source>
        <dbReference type="ARBA" id="ARBA00022840"/>
    </source>
</evidence>
<dbReference type="NCBIfam" id="TIGR02199">
    <property type="entry name" value="rfaE_dom_II"/>
    <property type="match status" value="1"/>
</dbReference>
<dbReference type="PATRIC" id="fig|1156395.6.peg.568"/>
<evidence type="ECO:0000256" key="4">
    <source>
        <dbReference type="ARBA" id="ARBA00022695"/>
    </source>
</evidence>
<evidence type="ECO:0000256" key="7">
    <source>
        <dbReference type="ARBA" id="ARBA00023277"/>
    </source>
</evidence>
<dbReference type="InterPro" id="IPR036526">
    <property type="entry name" value="C-N_Hydrolase_sf"/>
</dbReference>
<dbReference type="InterPro" id="IPR014729">
    <property type="entry name" value="Rossmann-like_a/b/a_fold"/>
</dbReference>
<evidence type="ECO:0000256" key="1">
    <source>
        <dbReference type="ARBA" id="ARBA00010613"/>
    </source>
</evidence>
<dbReference type="RefSeq" id="WP_083186572.1">
    <property type="nucleotide sequence ID" value="NZ_MAGO01000002.1"/>
</dbReference>
<dbReference type="SUPFAM" id="SSF52374">
    <property type="entry name" value="Nucleotidylyl transferase"/>
    <property type="match status" value="1"/>
</dbReference>
<reference evidence="10 11" key="1">
    <citation type="submission" date="2016-06" db="EMBL/GenBank/DDBJ databases">
        <title>Respiratory ammonification of nitrate coupled to the oxidation of elemental sulfur in deep-sea autotrophic thermophilic bacteria.</title>
        <authorList>
            <person name="Slobodkina G.B."/>
            <person name="Mardanov A.V."/>
            <person name="Ravin N.V."/>
            <person name="Frolova A.A."/>
            <person name="Viryasiv M.B."/>
            <person name="Chernyh N.A."/>
            <person name="Bonch-Osmolovskaya E.A."/>
            <person name="Slobodkin A.I."/>
        </authorList>
    </citation>
    <scope>NUCLEOTIDE SEQUENCE [LARGE SCALE GENOMIC DNA]</scope>
    <source>
        <strain evidence="10 11">S69</strain>
    </source>
</reference>
<dbReference type="GO" id="GO:0016779">
    <property type="term" value="F:nucleotidyltransferase activity"/>
    <property type="evidence" value="ECO:0007669"/>
    <property type="project" value="UniProtKB-KW"/>
</dbReference>
<sequence>MESKTFKVALIQHDPEGKDPIEECNRVEEKIRNLSGKIPDLVVLPELWSTGPLKEHSLSLADCTSQILFRLETLATRYSFSILGGLAEKDELRSAETIYNSAFFITPGQKPRCYRKINLFPPFEEDKLFKSGEEPVAMWQNFDGVEVGIGPIICYDLRFPDLSREYSLLGCSIIVCMALWPKERIEHFSTLIRARAIENQCFVIGVNASGQLHGIEFGGSSLVVAPDGRVIAQAGTDPEEIVCEIDLTLVEGVRKKFFTARPPTWHQCSSSKVLDLPTLVKIVQRRKATGQKCVFTNGCFDILHAGHVAYLEEARRAGDFLVVGMNTDESIRSIKGPFRPVNPEAMRASVLAGLEAVDYVVLFDEPTPINVIKAIVPDCLIKGEDWREDEIVGANFVKAHGGVVKRIPFVHDVSTTKIIGKILRSQT</sequence>
<gene>
    <name evidence="10" type="ORF">DBT_0562</name>
</gene>
<keyword evidence="7" id="KW-0119">Carbohydrate metabolism</keyword>